<sequence length="64" mass="6934">MAFALAGSSLALAMQSYTRFTEIAPNSEVWLVIFVAVVTILVVANGGNVAKVLHNTRKRLPYGR</sequence>
<protein>
    <submittedName>
        <fullName evidence="2">Uncharacterized protein</fullName>
    </submittedName>
</protein>
<evidence type="ECO:0000313" key="2">
    <source>
        <dbReference type="EMBL" id="AUM59628.1"/>
    </source>
</evidence>
<organism evidence="2 3">
    <name type="scientific">Pseudomonas phage PMBT3</name>
    <dbReference type="NCBI Taxonomy" id="2059856"/>
    <lineage>
        <taxon>Viruses</taxon>
        <taxon>Duplodnaviria</taxon>
        <taxon>Heunggongvirae</taxon>
        <taxon>Uroviricota</taxon>
        <taxon>Caudoviricetes</taxon>
        <taxon>Maxrubnervirus</taxon>
        <taxon>Maxrubnervirus PMBT3</taxon>
    </lineage>
</organism>
<reference evidence="3" key="1">
    <citation type="submission" date="2017-11" db="EMBL/GenBank/DDBJ databases">
        <title>Genome sequence and characterization of the novel virulent phage PMBT3 infecting Pseudomonas sp.</title>
        <authorList>
            <person name="Koberg S."/>
            <person name="Brinks E."/>
            <person name="Heller K.J."/>
            <person name="Neve H."/>
            <person name="Franz C.M.A.P."/>
        </authorList>
    </citation>
    <scope>NUCLEOTIDE SEQUENCE [LARGE SCALE GENOMIC DNA]</scope>
</reference>
<keyword evidence="1" id="KW-1133">Transmembrane helix</keyword>
<dbReference type="RefSeq" id="YP_009796577.1">
    <property type="nucleotide sequence ID" value="NC_047902.1"/>
</dbReference>
<dbReference type="Proteomes" id="UP000240704">
    <property type="component" value="Segment"/>
</dbReference>
<keyword evidence="1" id="KW-0472">Membrane</keyword>
<dbReference type="KEGG" id="vg:54986967"/>
<evidence type="ECO:0000256" key="1">
    <source>
        <dbReference type="SAM" id="Phobius"/>
    </source>
</evidence>
<keyword evidence="3" id="KW-1185">Reference proteome</keyword>
<proteinExistence type="predicted"/>
<keyword evidence="1" id="KW-0812">Transmembrane</keyword>
<dbReference type="EMBL" id="MG596799">
    <property type="protein sequence ID" value="AUM59628.1"/>
    <property type="molecule type" value="Genomic_DNA"/>
</dbReference>
<feature type="transmembrane region" description="Helical" evidence="1">
    <location>
        <begin position="30"/>
        <end position="50"/>
    </location>
</feature>
<name>A0A2I6PHU7_9CAUD</name>
<accession>A0A2I6PHU7</accession>
<dbReference type="GeneID" id="54986967"/>
<evidence type="ECO:0000313" key="3">
    <source>
        <dbReference type="Proteomes" id="UP000240704"/>
    </source>
</evidence>